<organism evidence="13 14">
    <name type="scientific">Anguilla anguilla</name>
    <name type="common">European freshwater eel</name>
    <name type="synonym">Muraena anguilla</name>
    <dbReference type="NCBI Taxonomy" id="7936"/>
    <lineage>
        <taxon>Eukaryota</taxon>
        <taxon>Metazoa</taxon>
        <taxon>Chordata</taxon>
        <taxon>Craniata</taxon>
        <taxon>Vertebrata</taxon>
        <taxon>Euteleostomi</taxon>
        <taxon>Actinopterygii</taxon>
        <taxon>Neopterygii</taxon>
        <taxon>Teleostei</taxon>
        <taxon>Anguilliformes</taxon>
        <taxon>Anguillidae</taxon>
        <taxon>Anguilla</taxon>
    </lineage>
</organism>
<evidence type="ECO:0000313" key="13">
    <source>
        <dbReference type="EMBL" id="KAG5838253.1"/>
    </source>
</evidence>
<evidence type="ECO:0000256" key="6">
    <source>
        <dbReference type="ARBA" id="ARBA00023069"/>
    </source>
</evidence>
<comment type="caution">
    <text evidence="13">The sequence shown here is derived from an EMBL/GenBank/DDBJ whole genome shotgun (WGS) entry which is preliminary data.</text>
</comment>
<dbReference type="PANTHER" id="PTHR14517:SF11">
    <property type="entry name" value="RIB43A-LIKE WITH COILED-COILS PROTEIN 1"/>
    <property type="match status" value="1"/>
</dbReference>
<evidence type="ECO:0000256" key="8">
    <source>
        <dbReference type="ARBA" id="ARBA00023273"/>
    </source>
</evidence>
<evidence type="ECO:0000256" key="4">
    <source>
        <dbReference type="ARBA" id="ARBA00022846"/>
    </source>
</evidence>
<evidence type="ECO:0000256" key="11">
    <source>
        <dbReference type="SAM" id="Coils"/>
    </source>
</evidence>
<proteinExistence type="inferred from homology"/>
<keyword evidence="8" id="KW-0966">Cell projection</keyword>
<accession>A0A9D3M413</accession>
<name>A0A9D3M413_ANGAN</name>
<evidence type="ECO:0000256" key="7">
    <source>
        <dbReference type="ARBA" id="ARBA00023212"/>
    </source>
</evidence>
<evidence type="ECO:0000256" key="3">
    <source>
        <dbReference type="ARBA" id="ARBA00022490"/>
    </source>
</evidence>
<dbReference type="Proteomes" id="UP001044222">
    <property type="component" value="Chromosome 12"/>
</dbReference>
<dbReference type="InterPro" id="IPR008805">
    <property type="entry name" value="RIB43A"/>
</dbReference>
<feature type="compositionally biased region" description="Basic and acidic residues" evidence="12">
    <location>
        <begin position="314"/>
        <end position="331"/>
    </location>
</feature>
<dbReference type="Pfam" id="PF05914">
    <property type="entry name" value="RIB43A"/>
    <property type="match status" value="1"/>
</dbReference>
<comment type="similarity">
    <text evidence="2">Belongs to the RIB43A family.</text>
</comment>
<keyword evidence="4" id="KW-0282">Flagellum</keyword>
<dbReference type="PANTHER" id="PTHR14517">
    <property type="entry name" value="RIB43A-RELATED"/>
    <property type="match status" value="1"/>
</dbReference>
<evidence type="ECO:0000256" key="10">
    <source>
        <dbReference type="ARBA" id="ARBA00046435"/>
    </source>
</evidence>
<protein>
    <recommendedName>
        <fullName evidence="9">RIB43A-like with coiled-coils protein 1</fullName>
    </recommendedName>
</protein>
<keyword evidence="14" id="KW-1185">Reference proteome</keyword>
<dbReference type="EMBL" id="JAFIRN010000012">
    <property type="protein sequence ID" value="KAG5838253.1"/>
    <property type="molecule type" value="Genomic_DNA"/>
</dbReference>
<reference evidence="13" key="1">
    <citation type="submission" date="2021-01" db="EMBL/GenBank/DDBJ databases">
        <title>A chromosome-scale assembly of European eel, Anguilla anguilla.</title>
        <authorList>
            <person name="Henkel C."/>
            <person name="Jong-Raadsen S.A."/>
            <person name="Dufour S."/>
            <person name="Weltzien F.-A."/>
            <person name="Palstra A.P."/>
            <person name="Pelster B."/>
            <person name="Spaink H.P."/>
            <person name="Van Den Thillart G.E."/>
            <person name="Jansen H."/>
            <person name="Zahm M."/>
            <person name="Klopp C."/>
            <person name="Cedric C."/>
            <person name="Louis A."/>
            <person name="Berthelot C."/>
            <person name="Parey E."/>
            <person name="Roest Crollius H."/>
            <person name="Montfort J."/>
            <person name="Robinson-Rechavi M."/>
            <person name="Bucao C."/>
            <person name="Bouchez O."/>
            <person name="Gislard M."/>
            <person name="Lluch J."/>
            <person name="Milhes M."/>
            <person name="Lampietro C."/>
            <person name="Lopez Roques C."/>
            <person name="Donnadieu C."/>
            <person name="Braasch I."/>
            <person name="Desvignes T."/>
            <person name="Postlethwait J."/>
            <person name="Bobe J."/>
            <person name="Guiguen Y."/>
            <person name="Dirks R."/>
        </authorList>
    </citation>
    <scope>NUCLEOTIDE SEQUENCE</scope>
    <source>
        <strain evidence="13">Tag_6206</strain>
        <tissue evidence="13">Liver</tissue>
    </source>
</reference>
<feature type="coiled-coil region" evidence="11">
    <location>
        <begin position="67"/>
        <end position="101"/>
    </location>
</feature>
<comment type="subunit">
    <text evidence="10">Microtubule inner protein component of sperm flagellar doublet microtubules.</text>
</comment>
<keyword evidence="5 11" id="KW-0175">Coiled coil</keyword>
<evidence type="ECO:0000313" key="14">
    <source>
        <dbReference type="Proteomes" id="UP001044222"/>
    </source>
</evidence>
<evidence type="ECO:0000256" key="9">
    <source>
        <dbReference type="ARBA" id="ARBA00041087"/>
    </source>
</evidence>
<comment type="subcellular location">
    <subcellularLocation>
        <location evidence="1">Cytoplasm</location>
        <location evidence="1">Cytoskeleton</location>
        <location evidence="1">Flagellum axoneme</location>
    </subcellularLocation>
</comment>
<evidence type="ECO:0000256" key="5">
    <source>
        <dbReference type="ARBA" id="ARBA00023054"/>
    </source>
</evidence>
<dbReference type="AlphaFoldDB" id="A0A9D3M413"/>
<keyword evidence="6" id="KW-0969">Cilium</keyword>
<keyword evidence="7" id="KW-0206">Cytoskeleton</keyword>
<feature type="coiled-coil region" evidence="11">
    <location>
        <begin position="138"/>
        <end position="165"/>
    </location>
</feature>
<sequence length="369" mass="43626">MEDSAAMAIERRRASETARKERIFDTRNRVIGLDLSKLQRQVEEKRERERVEKVRDKAFESLSAMHDALLKQQFAEEERRRAELSQELVQFRATHQRAQDSRDADLNFKELALNPPVSEEELGPSSMQVFQGGDCMARERKKAQMEENERLLKAQTQEKEKMRIHKKQTELLWGRAQVQQDFRELQLDATEEKCRRDAQVALSKYNLAQAAERAQQQKMDRLKEEGENFMEVWHMMTSDLLTECPEAAERGGGGAGQRVLLDRWKGMSAEQMNAIHKQREEQLAERERLREAKRQREAAWDSLQMAQSREGEEEEKREREREKQRRTEMDRYNMQLAREQQAHQQYLEKNLYTNRPAASYFTQFGSSSR</sequence>
<evidence type="ECO:0000256" key="1">
    <source>
        <dbReference type="ARBA" id="ARBA00004611"/>
    </source>
</evidence>
<evidence type="ECO:0000256" key="2">
    <source>
        <dbReference type="ARBA" id="ARBA00006875"/>
    </source>
</evidence>
<keyword evidence="3" id="KW-0963">Cytoplasm</keyword>
<gene>
    <name evidence="13" type="ORF">ANANG_G00221830</name>
</gene>
<feature type="region of interest" description="Disordered" evidence="12">
    <location>
        <begin position="295"/>
        <end position="342"/>
    </location>
</feature>
<evidence type="ECO:0000256" key="12">
    <source>
        <dbReference type="SAM" id="MobiDB-lite"/>
    </source>
</evidence>